<dbReference type="Proteomes" id="UP000032427">
    <property type="component" value="Chromosome 1"/>
</dbReference>
<evidence type="ECO:0000256" key="1">
    <source>
        <dbReference type="PIRSR" id="PIRSR007531-1"/>
    </source>
</evidence>
<proteinExistence type="predicted"/>
<dbReference type="Gene3D" id="3.40.50.300">
    <property type="entry name" value="P-loop containing nucleotide triphosphate hydrolases"/>
    <property type="match status" value="1"/>
</dbReference>
<dbReference type="HOGENOM" id="CLU_101381_2_0_6"/>
<dbReference type="OrthoDB" id="1493892at2"/>
<dbReference type="PIRSF" id="PIRSF007531">
    <property type="entry name" value="CPT"/>
    <property type="match status" value="1"/>
</dbReference>
<dbReference type="EC" id="2.7.1.-" evidence="3"/>
<name>A0A090ISM7_9GAMM</name>
<feature type="active site" evidence="1">
    <location>
        <position position="35"/>
    </location>
</feature>
<evidence type="ECO:0000313" key="4">
    <source>
        <dbReference type="Proteomes" id="UP000032427"/>
    </source>
</evidence>
<dbReference type="GeneID" id="28540815"/>
<organism evidence="3 4">
    <name type="scientific">Aliivibrio wodanis</name>
    <dbReference type="NCBI Taxonomy" id="80852"/>
    <lineage>
        <taxon>Bacteria</taxon>
        <taxon>Pseudomonadati</taxon>
        <taxon>Pseudomonadota</taxon>
        <taxon>Gammaproteobacteria</taxon>
        <taxon>Vibrionales</taxon>
        <taxon>Vibrionaceae</taxon>
        <taxon>Aliivibrio</taxon>
    </lineage>
</organism>
<dbReference type="InterPro" id="IPR027417">
    <property type="entry name" value="P-loop_NTPase"/>
</dbReference>
<dbReference type="GO" id="GO:0005524">
    <property type="term" value="F:ATP binding"/>
    <property type="evidence" value="ECO:0007669"/>
    <property type="project" value="InterPro"/>
</dbReference>
<dbReference type="GO" id="GO:0016740">
    <property type="term" value="F:transferase activity"/>
    <property type="evidence" value="ECO:0007669"/>
    <property type="project" value="UniProtKB-KW"/>
</dbReference>
<dbReference type="KEGG" id="awd:AWOD_I_1251"/>
<reference evidence="4" key="1">
    <citation type="submission" date="2014-09" db="EMBL/GenBank/DDBJ databases">
        <authorList>
            <person name="Hjerde E."/>
        </authorList>
    </citation>
    <scope>NUCLEOTIDE SEQUENCE [LARGE SCALE GENOMIC DNA]</scope>
    <source>
        <strain evidence="4">06/09/139</strain>
    </source>
</reference>
<accession>A0A090ISM7</accession>
<dbReference type="InterPro" id="IPR012853">
    <property type="entry name" value="CPT"/>
</dbReference>
<dbReference type="PATRIC" id="fig|80852.17.peg.1286"/>
<dbReference type="EMBL" id="LN554846">
    <property type="protein sequence ID" value="CED71335.1"/>
    <property type="molecule type" value="Genomic_DNA"/>
</dbReference>
<sequence>MDVIILNGTGSSGKTSIAKQLQEKLSNQYLNFSIDSVLYALPPSDLQKMMQGLPIKRDGYDYAQLTQGYHNSIKGLLKAGCRLIIDSAWIDKQEIDNLNKVLEPFSVLRVGVKCRLSVCEEREKNRGDRAIGLAKSEFPVVHQYMNYDLIVDTTENSPNRAAKEVINYLNKMSEA</sequence>
<dbReference type="SUPFAM" id="SSF52540">
    <property type="entry name" value="P-loop containing nucleoside triphosphate hydrolases"/>
    <property type="match status" value="1"/>
</dbReference>
<dbReference type="STRING" id="80852.AWOD_I_1251"/>
<evidence type="ECO:0000313" key="3">
    <source>
        <dbReference type="EMBL" id="CED71335.1"/>
    </source>
</evidence>
<evidence type="ECO:0000256" key="2">
    <source>
        <dbReference type="PIRSR" id="PIRSR007531-2"/>
    </source>
</evidence>
<keyword evidence="4" id="KW-1185">Reference proteome</keyword>
<gene>
    <name evidence="3" type="ORF">AWOD_I_1251</name>
</gene>
<dbReference type="AlphaFoldDB" id="A0A090ISM7"/>
<keyword evidence="3" id="KW-0808">Transferase</keyword>
<feature type="binding site" evidence="2">
    <location>
        <begin position="8"/>
        <end position="15"/>
    </location>
    <ligand>
        <name>ATP</name>
        <dbReference type="ChEBI" id="CHEBI:30616"/>
    </ligand>
</feature>
<dbReference type="Pfam" id="PF07931">
    <property type="entry name" value="CPT"/>
    <property type="match status" value="1"/>
</dbReference>
<protein>
    <submittedName>
        <fullName evidence="3">Chloramphenicol 3-O phosphotransferase</fullName>
        <ecNumber evidence="3">2.7.1.-</ecNumber>
    </submittedName>
</protein>